<dbReference type="GO" id="GO:0051537">
    <property type="term" value="F:2 iron, 2 sulfur cluster binding"/>
    <property type="evidence" value="ECO:0007669"/>
    <property type="project" value="InterPro"/>
</dbReference>
<evidence type="ECO:0000313" key="3">
    <source>
        <dbReference type="Proteomes" id="UP000799421"/>
    </source>
</evidence>
<dbReference type="Pfam" id="PF01722">
    <property type="entry name" value="BolA"/>
    <property type="match status" value="1"/>
</dbReference>
<evidence type="ECO:0000256" key="1">
    <source>
        <dbReference type="RuleBase" id="RU003860"/>
    </source>
</evidence>
<dbReference type="Gene3D" id="3.10.20.90">
    <property type="entry name" value="Phosphatidylinositol 3-kinase Catalytic Subunit, Chain A, domain 1"/>
    <property type="match status" value="1"/>
</dbReference>
<dbReference type="GO" id="GO:0005634">
    <property type="term" value="C:nucleus"/>
    <property type="evidence" value="ECO:0007669"/>
    <property type="project" value="TreeGrafter"/>
</dbReference>
<gene>
    <name evidence="2" type="ORF">K470DRAFT_275558</name>
</gene>
<reference evidence="2" key="1">
    <citation type="journal article" date="2020" name="Stud. Mycol.">
        <title>101 Dothideomycetes genomes: a test case for predicting lifestyles and emergence of pathogens.</title>
        <authorList>
            <person name="Haridas S."/>
            <person name="Albert R."/>
            <person name="Binder M."/>
            <person name="Bloem J."/>
            <person name="Labutti K."/>
            <person name="Salamov A."/>
            <person name="Andreopoulos B."/>
            <person name="Baker S."/>
            <person name="Barry K."/>
            <person name="Bills G."/>
            <person name="Bluhm B."/>
            <person name="Cannon C."/>
            <person name="Castanera R."/>
            <person name="Culley D."/>
            <person name="Daum C."/>
            <person name="Ezra D."/>
            <person name="Gonzalez J."/>
            <person name="Henrissat B."/>
            <person name="Kuo A."/>
            <person name="Liang C."/>
            <person name="Lipzen A."/>
            <person name="Lutzoni F."/>
            <person name="Magnuson J."/>
            <person name="Mondo S."/>
            <person name="Nolan M."/>
            <person name="Ohm R."/>
            <person name="Pangilinan J."/>
            <person name="Park H.-J."/>
            <person name="Ramirez L."/>
            <person name="Alfaro M."/>
            <person name="Sun H."/>
            <person name="Tritt A."/>
            <person name="Yoshinaga Y."/>
            <person name="Zwiers L.-H."/>
            <person name="Turgeon B."/>
            <person name="Goodwin S."/>
            <person name="Spatafora J."/>
            <person name="Crous P."/>
            <person name="Grigoriev I."/>
        </authorList>
    </citation>
    <scope>NUCLEOTIDE SEQUENCE</scope>
    <source>
        <strain evidence="2">CBS 480.64</strain>
    </source>
</reference>
<dbReference type="AlphaFoldDB" id="A0A6A7C4B9"/>
<dbReference type="PANTHER" id="PTHR12735:SF27">
    <property type="entry name" value="BOLA-LIKE PROTEIN 2"/>
    <property type="match status" value="1"/>
</dbReference>
<comment type="similarity">
    <text evidence="1">Belongs to the BolA/IbaG family.</text>
</comment>
<accession>A0A6A7C4B9</accession>
<dbReference type="GO" id="GO:0051604">
    <property type="term" value="P:protein maturation"/>
    <property type="evidence" value="ECO:0007669"/>
    <property type="project" value="InterPro"/>
</dbReference>
<organism evidence="2 3">
    <name type="scientific">Piedraia hortae CBS 480.64</name>
    <dbReference type="NCBI Taxonomy" id="1314780"/>
    <lineage>
        <taxon>Eukaryota</taxon>
        <taxon>Fungi</taxon>
        <taxon>Dikarya</taxon>
        <taxon>Ascomycota</taxon>
        <taxon>Pezizomycotina</taxon>
        <taxon>Dothideomycetes</taxon>
        <taxon>Dothideomycetidae</taxon>
        <taxon>Capnodiales</taxon>
        <taxon>Piedraiaceae</taxon>
        <taxon>Piedraia</taxon>
    </lineage>
</organism>
<dbReference type="InterPro" id="IPR045115">
    <property type="entry name" value="BOL2"/>
</dbReference>
<dbReference type="GO" id="GO:0006879">
    <property type="term" value="P:intracellular iron ion homeostasis"/>
    <property type="evidence" value="ECO:0007669"/>
    <property type="project" value="InterPro"/>
</dbReference>
<evidence type="ECO:0000313" key="2">
    <source>
        <dbReference type="EMBL" id="KAF2862213.1"/>
    </source>
</evidence>
<sequence>MAITPDQLRSRIETELQPSHLEVVDLSGGCGQMYNVTIVSNAFEKKTALQRHRLVNSKLKDEIAAIHAWSTKCFTPEEWERKKTGDT</sequence>
<dbReference type="PIRSF" id="PIRSF003113">
    <property type="entry name" value="BolA"/>
    <property type="match status" value="1"/>
</dbReference>
<dbReference type="PANTHER" id="PTHR12735">
    <property type="entry name" value="BOLA-LIKE PROTEIN-RELATED"/>
    <property type="match status" value="1"/>
</dbReference>
<dbReference type="InterPro" id="IPR002634">
    <property type="entry name" value="BolA"/>
</dbReference>
<dbReference type="EMBL" id="MU005967">
    <property type="protein sequence ID" value="KAF2862213.1"/>
    <property type="molecule type" value="Genomic_DNA"/>
</dbReference>
<proteinExistence type="inferred from homology"/>
<dbReference type="SUPFAM" id="SSF82657">
    <property type="entry name" value="BolA-like"/>
    <property type="match status" value="1"/>
</dbReference>
<dbReference type="InterPro" id="IPR036065">
    <property type="entry name" value="BolA-like_sf"/>
</dbReference>
<dbReference type="GO" id="GO:0005829">
    <property type="term" value="C:cytosol"/>
    <property type="evidence" value="ECO:0007669"/>
    <property type="project" value="TreeGrafter"/>
</dbReference>
<dbReference type="OrthoDB" id="4983at2759"/>
<protein>
    <submittedName>
        <fullName evidence="2">Bola-like protein</fullName>
    </submittedName>
</protein>
<dbReference type="Proteomes" id="UP000799421">
    <property type="component" value="Unassembled WGS sequence"/>
</dbReference>
<name>A0A6A7C4B9_9PEZI</name>
<keyword evidence="3" id="KW-1185">Reference proteome</keyword>